<accession>A0A8J3EN20</accession>
<organism evidence="2 3">
    <name type="scientific">Pullulanibacillus pueri</name>
    <dbReference type="NCBI Taxonomy" id="1437324"/>
    <lineage>
        <taxon>Bacteria</taxon>
        <taxon>Bacillati</taxon>
        <taxon>Bacillota</taxon>
        <taxon>Bacilli</taxon>
        <taxon>Bacillales</taxon>
        <taxon>Sporolactobacillaceae</taxon>
        <taxon>Pullulanibacillus</taxon>
    </lineage>
</organism>
<keyword evidence="3" id="KW-1185">Reference proteome</keyword>
<reference evidence="2" key="2">
    <citation type="submission" date="2020-09" db="EMBL/GenBank/DDBJ databases">
        <authorList>
            <person name="Sun Q."/>
            <person name="Zhou Y."/>
        </authorList>
    </citation>
    <scope>NUCLEOTIDE SEQUENCE</scope>
    <source>
        <strain evidence="2">CGMCC 1.12777</strain>
    </source>
</reference>
<feature type="transmembrane region" description="Helical" evidence="1">
    <location>
        <begin position="148"/>
        <end position="175"/>
    </location>
</feature>
<sequence>MAVKLIMKAMEWIWRFIWLNLIWFLFSLAIVTIIPSTFAMFTVANKWFTEDNDIEVFPAFFKAFKRYFFKSYLLGGLLLIIGLFLYLDLIILQRQTGGIFLIAQYAFFALSLIYIFITCYCIPVFIHLEATLPKTFMIAFVLALRQPVITIVMLCGIIVVFVVFLVWTGFGILFVGSMSAAVMTKAALFGFRKYNLES</sequence>
<reference evidence="2" key="1">
    <citation type="journal article" date="2014" name="Int. J. Syst. Evol. Microbiol.">
        <title>Complete genome sequence of Corynebacterium casei LMG S-19264T (=DSM 44701T), isolated from a smear-ripened cheese.</title>
        <authorList>
            <consortium name="US DOE Joint Genome Institute (JGI-PGF)"/>
            <person name="Walter F."/>
            <person name="Albersmeier A."/>
            <person name="Kalinowski J."/>
            <person name="Ruckert C."/>
        </authorList>
    </citation>
    <scope>NUCLEOTIDE SEQUENCE</scope>
    <source>
        <strain evidence="2">CGMCC 1.12777</strain>
    </source>
</reference>
<dbReference type="Pfam" id="PF04854">
    <property type="entry name" value="DUF624"/>
    <property type="match status" value="1"/>
</dbReference>
<dbReference type="Proteomes" id="UP000656813">
    <property type="component" value="Unassembled WGS sequence"/>
</dbReference>
<name>A0A8J3EN20_9BACL</name>
<dbReference type="RefSeq" id="WP_188498064.1">
    <property type="nucleotide sequence ID" value="NZ_BMFV01000023.1"/>
</dbReference>
<keyword evidence="1" id="KW-0472">Membrane</keyword>
<proteinExistence type="predicted"/>
<dbReference type="InterPro" id="IPR006938">
    <property type="entry name" value="DUF624"/>
</dbReference>
<evidence type="ECO:0000256" key="1">
    <source>
        <dbReference type="SAM" id="Phobius"/>
    </source>
</evidence>
<evidence type="ECO:0008006" key="4">
    <source>
        <dbReference type="Google" id="ProtNLM"/>
    </source>
</evidence>
<gene>
    <name evidence="2" type="ORF">GCM10007096_28650</name>
</gene>
<dbReference type="EMBL" id="BMFV01000023">
    <property type="protein sequence ID" value="GGH84779.1"/>
    <property type="molecule type" value="Genomic_DNA"/>
</dbReference>
<evidence type="ECO:0000313" key="3">
    <source>
        <dbReference type="Proteomes" id="UP000656813"/>
    </source>
</evidence>
<feature type="transmembrane region" description="Helical" evidence="1">
    <location>
        <begin position="67"/>
        <end position="87"/>
    </location>
</feature>
<comment type="caution">
    <text evidence="2">The sequence shown here is derived from an EMBL/GenBank/DDBJ whole genome shotgun (WGS) entry which is preliminary data.</text>
</comment>
<evidence type="ECO:0000313" key="2">
    <source>
        <dbReference type="EMBL" id="GGH84779.1"/>
    </source>
</evidence>
<keyword evidence="1" id="KW-1133">Transmembrane helix</keyword>
<protein>
    <recommendedName>
        <fullName evidence="4">DUF624 domain-containing protein</fullName>
    </recommendedName>
</protein>
<dbReference type="AlphaFoldDB" id="A0A8J3EN20"/>
<keyword evidence="1" id="KW-0812">Transmembrane</keyword>
<feature type="transmembrane region" description="Helical" evidence="1">
    <location>
        <begin position="99"/>
        <end position="128"/>
    </location>
</feature>
<feature type="transmembrane region" description="Helical" evidence="1">
    <location>
        <begin position="12"/>
        <end position="34"/>
    </location>
</feature>